<dbReference type="Proteomes" id="UP001321473">
    <property type="component" value="Unassembled WGS sequence"/>
</dbReference>
<dbReference type="EMBL" id="JARKHS020014863">
    <property type="protein sequence ID" value="KAK8774900.1"/>
    <property type="molecule type" value="Genomic_DNA"/>
</dbReference>
<evidence type="ECO:0000313" key="1">
    <source>
        <dbReference type="EMBL" id="KAK8774900.1"/>
    </source>
</evidence>
<comment type="caution">
    <text evidence="1">The sequence shown here is derived from an EMBL/GenBank/DDBJ whole genome shotgun (WGS) entry which is preliminary data.</text>
</comment>
<protein>
    <submittedName>
        <fullName evidence="1">Uncharacterized protein</fullName>
    </submittedName>
</protein>
<accession>A0AAQ4EJP7</accession>
<reference evidence="1 2" key="1">
    <citation type="journal article" date="2023" name="Arcadia Sci">
        <title>De novo assembly of a long-read Amblyomma americanum tick genome.</title>
        <authorList>
            <person name="Chou S."/>
            <person name="Poskanzer K.E."/>
            <person name="Rollins M."/>
            <person name="Thuy-Boun P.S."/>
        </authorList>
    </citation>
    <scope>NUCLEOTIDE SEQUENCE [LARGE SCALE GENOMIC DNA]</scope>
    <source>
        <strain evidence="1">F_SG_1</strain>
        <tissue evidence="1">Salivary glands</tissue>
    </source>
</reference>
<sequence>MHTSESEVDTELVQKICQQDTTAAFKHLWLQSLTKVLSILPTTAKTVDDYYTAIRNNTQQKASIFLKWMNDADRIIALSKVNEPHIARFINGSLSVEEVDNSRYNPSFVMRANHWIYNKLNVPRRTKLTDDVDGDSTTTEDERFSKSVEVQLLRDIEMNTLAVPHMFAVPPLFFDVIS</sequence>
<evidence type="ECO:0000313" key="2">
    <source>
        <dbReference type="Proteomes" id="UP001321473"/>
    </source>
</evidence>
<organism evidence="1 2">
    <name type="scientific">Amblyomma americanum</name>
    <name type="common">Lone star tick</name>
    <dbReference type="NCBI Taxonomy" id="6943"/>
    <lineage>
        <taxon>Eukaryota</taxon>
        <taxon>Metazoa</taxon>
        <taxon>Ecdysozoa</taxon>
        <taxon>Arthropoda</taxon>
        <taxon>Chelicerata</taxon>
        <taxon>Arachnida</taxon>
        <taxon>Acari</taxon>
        <taxon>Parasitiformes</taxon>
        <taxon>Ixodida</taxon>
        <taxon>Ixodoidea</taxon>
        <taxon>Ixodidae</taxon>
        <taxon>Amblyomminae</taxon>
        <taxon>Amblyomma</taxon>
    </lineage>
</organism>
<keyword evidence="2" id="KW-1185">Reference proteome</keyword>
<name>A0AAQ4EJP7_AMBAM</name>
<dbReference type="AlphaFoldDB" id="A0AAQ4EJP7"/>
<proteinExistence type="predicted"/>
<gene>
    <name evidence="1" type="ORF">V5799_010570</name>
</gene>